<dbReference type="InterPro" id="IPR050736">
    <property type="entry name" value="Sensor_HK_Regulatory"/>
</dbReference>
<keyword evidence="5" id="KW-0808">Transferase</keyword>
<accession>A0A6N8CSG1</accession>
<dbReference type="FunFam" id="3.30.565.10:FF:000006">
    <property type="entry name" value="Sensor histidine kinase WalK"/>
    <property type="match status" value="1"/>
</dbReference>
<dbReference type="Gene3D" id="3.30.565.10">
    <property type="entry name" value="Histidine kinase-like ATPase, C-terminal domain"/>
    <property type="match status" value="1"/>
</dbReference>
<evidence type="ECO:0000313" key="12">
    <source>
        <dbReference type="Proteomes" id="UP000440978"/>
    </source>
</evidence>
<evidence type="ECO:0000256" key="9">
    <source>
        <dbReference type="ARBA" id="ARBA00023012"/>
    </source>
</evidence>
<dbReference type="AlphaFoldDB" id="A0A6N8CSG1"/>
<dbReference type="GO" id="GO:0004673">
    <property type="term" value="F:protein histidine kinase activity"/>
    <property type="evidence" value="ECO:0007669"/>
    <property type="project" value="UniProtKB-EC"/>
</dbReference>
<dbReference type="EC" id="2.7.13.3" evidence="3"/>
<dbReference type="EMBL" id="WNHB01000018">
    <property type="protein sequence ID" value="MTT32588.1"/>
    <property type="molecule type" value="Genomic_DNA"/>
</dbReference>
<keyword evidence="6" id="KW-0547">Nucleotide-binding</keyword>
<keyword evidence="12" id="KW-1185">Reference proteome</keyword>
<evidence type="ECO:0000313" key="11">
    <source>
        <dbReference type="EMBL" id="MTT32588.1"/>
    </source>
</evidence>
<dbReference type="Pfam" id="PF02518">
    <property type="entry name" value="HATPase_c"/>
    <property type="match status" value="1"/>
</dbReference>
<reference evidence="11 12" key="1">
    <citation type="submission" date="2019-11" db="EMBL/GenBank/DDBJ databases">
        <title>Terrilactibacillus tamarindus sp. nov. BCM23-1 isolated from bark of Tamarindus indica.</title>
        <authorList>
            <person name="Kingkaew E."/>
            <person name="Tanasupawat S."/>
        </authorList>
    </citation>
    <scope>NUCLEOTIDE SEQUENCE [LARGE SCALE GENOMIC DNA]</scope>
    <source>
        <strain evidence="11 12">BCM23-1</strain>
    </source>
</reference>
<sequence length="190" mass="21733">MIELETDRLSKLSDNLLKLTSLESENQPFDPKRYRLDKQLRQIILSVEPQWSKKDLLLDIDLDEVLIFADKELLSHVWINLIRNSIKFTPVKGKIYIRLIQTPKEAIVRISDTGIGITHEDQVHLFERFFKADKSRNRTAGGNGLGLSIVKKIVDMHVGTIDVDSQVGVGTNFTIYLPKKELNPNKKQGL</sequence>
<evidence type="ECO:0000256" key="3">
    <source>
        <dbReference type="ARBA" id="ARBA00012438"/>
    </source>
</evidence>
<evidence type="ECO:0000256" key="2">
    <source>
        <dbReference type="ARBA" id="ARBA00004651"/>
    </source>
</evidence>
<comment type="caution">
    <text evidence="11">The sequence shown here is derived from an EMBL/GenBank/DDBJ whole genome shotgun (WGS) entry which is preliminary data.</text>
</comment>
<dbReference type="InterPro" id="IPR004358">
    <property type="entry name" value="Sig_transdc_His_kin-like_C"/>
</dbReference>
<dbReference type="Proteomes" id="UP000440978">
    <property type="component" value="Unassembled WGS sequence"/>
</dbReference>
<comment type="subcellular location">
    <subcellularLocation>
        <location evidence="2">Cell membrane</location>
        <topology evidence="2">Multi-pass membrane protein</topology>
    </subcellularLocation>
</comment>
<evidence type="ECO:0000256" key="1">
    <source>
        <dbReference type="ARBA" id="ARBA00000085"/>
    </source>
</evidence>
<dbReference type="PANTHER" id="PTHR43711">
    <property type="entry name" value="TWO-COMPONENT HISTIDINE KINASE"/>
    <property type="match status" value="1"/>
</dbReference>
<evidence type="ECO:0000259" key="10">
    <source>
        <dbReference type="PROSITE" id="PS50109"/>
    </source>
</evidence>
<dbReference type="GO" id="GO:0005886">
    <property type="term" value="C:plasma membrane"/>
    <property type="evidence" value="ECO:0007669"/>
    <property type="project" value="UniProtKB-SubCell"/>
</dbReference>
<dbReference type="InterPro" id="IPR003594">
    <property type="entry name" value="HATPase_dom"/>
</dbReference>
<evidence type="ECO:0000256" key="7">
    <source>
        <dbReference type="ARBA" id="ARBA00022777"/>
    </source>
</evidence>
<gene>
    <name evidence="11" type="ORF">GMB86_11280</name>
</gene>
<dbReference type="PROSITE" id="PS50109">
    <property type="entry name" value="HIS_KIN"/>
    <property type="match status" value="1"/>
</dbReference>
<keyword evidence="4" id="KW-0597">Phosphoprotein</keyword>
<keyword evidence="9" id="KW-0902">Two-component regulatory system</keyword>
<comment type="catalytic activity">
    <reaction evidence="1">
        <text>ATP + protein L-histidine = ADP + protein N-phospho-L-histidine.</text>
        <dbReference type="EC" id="2.7.13.3"/>
    </reaction>
</comment>
<dbReference type="PRINTS" id="PR00344">
    <property type="entry name" value="BCTRLSENSOR"/>
</dbReference>
<organism evidence="11 12">
    <name type="scientific">Terrilactibacillus tamarindi</name>
    <dbReference type="NCBI Taxonomy" id="2599694"/>
    <lineage>
        <taxon>Bacteria</taxon>
        <taxon>Bacillati</taxon>
        <taxon>Bacillota</taxon>
        <taxon>Bacilli</taxon>
        <taxon>Bacillales</taxon>
        <taxon>Bacillaceae</taxon>
        <taxon>Terrilactibacillus</taxon>
    </lineage>
</organism>
<evidence type="ECO:0000256" key="4">
    <source>
        <dbReference type="ARBA" id="ARBA00022553"/>
    </source>
</evidence>
<name>A0A6N8CSG1_9BACI</name>
<dbReference type="InterPro" id="IPR036890">
    <property type="entry name" value="HATPase_C_sf"/>
</dbReference>
<protein>
    <recommendedName>
        <fullName evidence="3">histidine kinase</fullName>
        <ecNumber evidence="3">2.7.13.3</ecNumber>
    </recommendedName>
</protein>
<evidence type="ECO:0000256" key="6">
    <source>
        <dbReference type="ARBA" id="ARBA00022741"/>
    </source>
</evidence>
<keyword evidence="7" id="KW-0418">Kinase</keyword>
<feature type="domain" description="Histidine kinase" evidence="10">
    <location>
        <begin position="1"/>
        <end position="181"/>
    </location>
</feature>
<dbReference type="SMART" id="SM00387">
    <property type="entry name" value="HATPase_c"/>
    <property type="match status" value="1"/>
</dbReference>
<dbReference type="PANTHER" id="PTHR43711:SF1">
    <property type="entry name" value="HISTIDINE KINASE 1"/>
    <property type="match status" value="1"/>
</dbReference>
<proteinExistence type="predicted"/>
<keyword evidence="8" id="KW-0067">ATP-binding</keyword>
<dbReference type="GO" id="GO:0005524">
    <property type="term" value="F:ATP binding"/>
    <property type="evidence" value="ECO:0007669"/>
    <property type="project" value="UniProtKB-KW"/>
</dbReference>
<dbReference type="InterPro" id="IPR005467">
    <property type="entry name" value="His_kinase_dom"/>
</dbReference>
<dbReference type="GO" id="GO:0000160">
    <property type="term" value="P:phosphorelay signal transduction system"/>
    <property type="evidence" value="ECO:0007669"/>
    <property type="project" value="UniProtKB-KW"/>
</dbReference>
<evidence type="ECO:0000256" key="8">
    <source>
        <dbReference type="ARBA" id="ARBA00022840"/>
    </source>
</evidence>
<evidence type="ECO:0000256" key="5">
    <source>
        <dbReference type="ARBA" id="ARBA00022679"/>
    </source>
</evidence>
<dbReference type="SUPFAM" id="SSF55874">
    <property type="entry name" value="ATPase domain of HSP90 chaperone/DNA topoisomerase II/histidine kinase"/>
    <property type="match status" value="1"/>
</dbReference>